<keyword evidence="2" id="KW-1185">Reference proteome</keyword>
<gene>
    <name evidence="1" type="ORF">CJOHNSTONI_LOCUS10549</name>
</gene>
<proteinExistence type="predicted"/>
<dbReference type="Proteomes" id="UP000746747">
    <property type="component" value="Unassembled WGS sequence"/>
</dbReference>
<dbReference type="EMBL" id="CAKAEH010002092">
    <property type="protein sequence ID" value="CAG9541093.1"/>
    <property type="molecule type" value="Genomic_DNA"/>
</dbReference>
<dbReference type="AlphaFoldDB" id="A0A8J2PZ91"/>
<organism evidence="1 2">
    <name type="scientific">Cercopithifilaria johnstoni</name>
    <dbReference type="NCBI Taxonomy" id="2874296"/>
    <lineage>
        <taxon>Eukaryota</taxon>
        <taxon>Metazoa</taxon>
        <taxon>Ecdysozoa</taxon>
        <taxon>Nematoda</taxon>
        <taxon>Chromadorea</taxon>
        <taxon>Rhabditida</taxon>
        <taxon>Spirurina</taxon>
        <taxon>Spiruromorpha</taxon>
        <taxon>Filarioidea</taxon>
        <taxon>Onchocercidae</taxon>
        <taxon>Cercopithifilaria</taxon>
    </lineage>
</organism>
<sequence>MDYKAFRRSWCEGRKMGLSGRRRTGWPHRYAHVPVHKLDQAPNAFLLLTAICIQCPHSPAWPLPTCYCQTAL</sequence>
<protein>
    <submittedName>
        <fullName evidence="1">Uncharacterized protein</fullName>
    </submittedName>
</protein>
<reference evidence="1" key="1">
    <citation type="submission" date="2021-09" db="EMBL/GenBank/DDBJ databases">
        <authorList>
            <consortium name="Pathogen Informatics"/>
        </authorList>
    </citation>
    <scope>NUCLEOTIDE SEQUENCE</scope>
</reference>
<evidence type="ECO:0000313" key="2">
    <source>
        <dbReference type="Proteomes" id="UP000746747"/>
    </source>
</evidence>
<comment type="caution">
    <text evidence="1">The sequence shown here is derived from an EMBL/GenBank/DDBJ whole genome shotgun (WGS) entry which is preliminary data.</text>
</comment>
<evidence type="ECO:0000313" key="1">
    <source>
        <dbReference type="EMBL" id="CAG9541093.1"/>
    </source>
</evidence>
<name>A0A8J2PZ91_9BILA</name>
<accession>A0A8J2PZ91</accession>